<dbReference type="EMBL" id="JACBZS010000001">
    <property type="protein sequence ID" value="NYI71391.1"/>
    <property type="molecule type" value="Genomic_DNA"/>
</dbReference>
<feature type="transmembrane region" description="Helical" evidence="1">
    <location>
        <begin position="74"/>
        <end position="93"/>
    </location>
</feature>
<accession>A0A7Z0ILC1</accession>
<gene>
    <name evidence="2" type="ORF">GGQ54_001951</name>
</gene>
<protein>
    <recommendedName>
        <fullName evidence="4">DUF4244 domain-containing protein</fullName>
    </recommendedName>
</protein>
<sequence>MINEAEKINRGADGVADVVGERPAAGGELVAVHPRPQRDERGMSTAEYAVGTVAAVSFAGVLLKVLTDPNVQRLLVEFIIWLIGLFTGLDPFGTGAPPTTRP</sequence>
<evidence type="ECO:0000256" key="1">
    <source>
        <dbReference type="SAM" id="Phobius"/>
    </source>
</evidence>
<dbReference type="Proteomes" id="UP000527616">
    <property type="component" value="Unassembled WGS sequence"/>
</dbReference>
<name>A0A7Z0ILC1_9ACTN</name>
<dbReference type="AlphaFoldDB" id="A0A7Z0ILC1"/>
<keyword evidence="1" id="KW-0812">Transmembrane</keyword>
<proteinExistence type="predicted"/>
<reference evidence="2 3" key="1">
    <citation type="submission" date="2020-07" db="EMBL/GenBank/DDBJ databases">
        <title>Sequencing the genomes of 1000 actinobacteria strains.</title>
        <authorList>
            <person name="Klenk H.-P."/>
        </authorList>
    </citation>
    <scope>NUCLEOTIDE SEQUENCE [LARGE SCALE GENOMIC DNA]</scope>
    <source>
        <strain evidence="2 3">DSM 103164</strain>
    </source>
</reference>
<evidence type="ECO:0000313" key="3">
    <source>
        <dbReference type="Proteomes" id="UP000527616"/>
    </source>
</evidence>
<dbReference type="RefSeq" id="WP_179445219.1">
    <property type="nucleotide sequence ID" value="NZ_JACBZS010000001.1"/>
</dbReference>
<keyword evidence="1" id="KW-1133">Transmembrane helix</keyword>
<evidence type="ECO:0000313" key="2">
    <source>
        <dbReference type="EMBL" id="NYI71391.1"/>
    </source>
</evidence>
<comment type="caution">
    <text evidence="2">The sequence shown here is derived from an EMBL/GenBank/DDBJ whole genome shotgun (WGS) entry which is preliminary data.</text>
</comment>
<evidence type="ECO:0008006" key="4">
    <source>
        <dbReference type="Google" id="ProtNLM"/>
    </source>
</evidence>
<keyword evidence="1" id="KW-0472">Membrane</keyword>
<dbReference type="Pfam" id="PF14029">
    <property type="entry name" value="DUF4244"/>
    <property type="match status" value="1"/>
</dbReference>
<keyword evidence="3" id="KW-1185">Reference proteome</keyword>
<organism evidence="2 3">
    <name type="scientific">Naumannella cuiyingiana</name>
    <dbReference type="NCBI Taxonomy" id="1347891"/>
    <lineage>
        <taxon>Bacteria</taxon>
        <taxon>Bacillati</taxon>
        <taxon>Actinomycetota</taxon>
        <taxon>Actinomycetes</taxon>
        <taxon>Propionibacteriales</taxon>
        <taxon>Propionibacteriaceae</taxon>
        <taxon>Naumannella</taxon>
    </lineage>
</organism>
<dbReference type="InterPro" id="IPR025338">
    <property type="entry name" value="DUF4244"/>
</dbReference>